<gene>
    <name evidence="14" type="primary">moeB</name>
    <name evidence="14" type="ORF">LMG32879_002909</name>
</gene>
<dbReference type="FunFam" id="3.40.50.720:FF:000033">
    <property type="entry name" value="Adenylyltransferase and sulfurtransferase MOCS3"/>
    <property type="match status" value="1"/>
</dbReference>
<feature type="domain" description="THIF-type NAD/FAD binding fold" evidence="13">
    <location>
        <begin position="19"/>
        <end position="253"/>
    </location>
</feature>
<keyword evidence="2" id="KW-0808">Transferase</keyword>
<dbReference type="GO" id="GO:0061605">
    <property type="term" value="F:molybdopterin-synthase adenylyltransferase activity"/>
    <property type="evidence" value="ECO:0007669"/>
    <property type="project" value="UniProtKB-EC"/>
</dbReference>
<name>A0AA35VD94_9PROT</name>
<reference evidence="14" key="1">
    <citation type="submission" date="2023-03" db="EMBL/GenBank/DDBJ databases">
        <authorList>
            <person name="Cleenwerck I."/>
        </authorList>
    </citation>
    <scope>NUCLEOTIDE SEQUENCE</scope>
    <source>
        <strain evidence="14">LMG 32879</strain>
    </source>
</reference>
<dbReference type="InterPro" id="IPR045886">
    <property type="entry name" value="ThiF/MoeB/HesA"/>
</dbReference>
<proteinExistence type="inferred from homology"/>
<evidence type="ECO:0000313" key="14">
    <source>
        <dbReference type="EMBL" id="CAI9122053.1"/>
    </source>
</evidence>
<evidence type="ECO:0000256" key="6">
    <source>
        <dbReference type="ARBA" id="ARBA00055169"/>
    </source>
</evidence>
<dbReference type="NCBIfam" id="NF004281">
    <property type="entry name" value="PRK05690.1"/>
    <property type="match status" value="1"/>
</dbReference>
<dbReference type="PANTHER" id="PTHR10953">
    <property type="entry name" value="UBIQUITIN-ACTIVATING ENZYME E1"/>
    <property type="match status" value="1"/>
</dbReference>
<sequence length="265" mass="28131">MNDPAAPDLDFSPDELRRYSRHILLPQVGAIGQARLRKARVLLIGAGGLGSPVALYLAAAGVGTIGLVDADHVDLTNLQRQIVFDGSMIGTSKVEAAHRRLTALNEETTVIGHDVHVDSVTADALIAGYDLVFDGSDNFPTRQTVSDACVRAGKTLVSGAVSQFQGQLSTFRPQFGGPCYRCLYPDMTQADALTCGQAGILGSVTGVIGTLAATEILKEITGVGRSLQGRVLLWDALEGSFRYLSLERDPHCPGCGETRPEQHTS</sequence>
<dbReference type="RefSeq" id="WP_289842233.1">
    <property type="nucleotide sequence ID" value="NZ_CATKSH010000031.1"/>
</dbReference>
<evidence type="ECO:0000256" key="10">
    <source>
        <dbReference type="ARBA" id="ARBA00075110"/>
    </source>
</evidence>
<dbReference type="Pfam" id="PF00899">
    <property type="entry name" value="ThiF"/>
    <property type="match status" value="1"/>
</dbReference>
<dbReference type="GO" id="GO:0004792">
    <property type="term" value="F:thiosulfate-cyanide sulfurtransferase activity"/>
    <property type="evidence" value="ECO:0007669"/>
    <property type="project" value="TreeGrafter"/>
</dbReference>
<evidence type="ECO:0000256" key="12">
    <source>
        <dbReference type="ARBA" id="ARBA00078531"/>
    </source>
</evidence>
<dbReference type="AlphaFoldDB" id="A0AA35VD94"/>
<dbReference type="PANTHER" id="PTHR10953:SF102">
    <property type="entry name" value="ADENYLYLTRANSFERASE AND SULFURTRANSFERASE MOCS3"/>
    <property type="match status" value="1"/>
</dbReference>
<organism evidence="14 15">
    <name type="scientific">Brytella acorum</name>
    <dbReference type="NCBI Taxonomy" id="2959299"/>
    <lineage>
        <taxon>Bacteria</taxon>
        <taxon>Pseudomonadati</taxon>
        <taxon>Pseudomonadota</taxon>
        <taxon>Alphaproteobacteria</taxon>
        <taxon>Acetobacterales</taxon>
        <taxon>Acetobacteraceae</taxon>
        <taxon>Brytella</taxon>
    </lineage>
</organism>
<keyword evidence="4" id="KW-0067">ATP-binding</keyword>
<evidence type="ECO:0000313" key="15">
    <source>
        <dbReference type="Proteomes" id="UP001176960"/>
    </source>
</evidence>
<evidence type="ECO:0000256" key="11">
    <source>
        <dbReference type="ARBA" id="ARBA00075328"/>
    </source>
</evidence>
<dbReference type="EC" id="2.7.7.80" evidence="8"/>
<accession>A0AA35VD94</accession>
<comment type="similarity">
    <text evidence="1">Belongs to the HesA/MoeB/ThiF family.</text>
</comment>
<evidence type="ECO:0000256" key="4">
    <source>
        <dbReference type="ARBA" id="ARBA00022840"/>
    </source>
</evidence>
<dbReference type="GO" id="GO:0008641">
    <property type="term" value="F:ubiquitin-like modifier activating enzyme activity"/>
    <property type="evidence" value="ECO:0007669"/>
    <property type="project" value="InterPro"/>
</dbReference>
<dbReference type="InterPro" id="IPR035985">
    <property type="entry name" value="Ubiquitin-activating_enz"/>
</dbReference>
<comment type="function">
    <text evidence="6">Catalyzes the adenylation by ATP of the carboxyl group of the C-terminal glycine of sulfur carrier protein MoaD.</text>
</comment>
<dbReference type="GO" id="GO:0005524">
    <property type="term" value="F:ATP binding"/>
    <property type="evidence" value="ECO:0007669"/>
    <property type="project" value="UniProtKB-KW"/>
</dbReference>
<dbReference type="Gene3D" id="3.40.50.720">
    <property type="entry name" value="NAD(P)-binding Rossmann-like Domain"/>
    <property type="match status" value="1"/>
</dbReference>
<comment type="catalytic activity">
    <reaction evidence="5">
        <text>[molybdopterin-synthase sulfur-carrier protein]-C-terminal Gly-Gly + ATP + H(+) = [molybdopterin-synthase sulfur-carrier protein]-C-terminal Gly-Gly-AMP + diphosphate</text>
        <dbReference type="Rhea" id="RHEA:43616"/>
        <dbReference type="Rhea" id="RHEA-COMP:12159"/>
        <dbReference type="Rhea" id="RHEA-COMP:12202"/>
        <dbReference type="ChEBI" id="CHEBI:15378"/>
        <dbReference type="ChEBI" id="CHEBI:30616"/>
        <dbReference type="ChEBI" id="CHEBI:33019"/>
        <dbReference type="ChEBI" id="CHEBI:90618"/>
        <dbReference type="ChEBI" id="CHEBI:90778"/>
        <dbReference type="EC" id="2.7.7.80"/>
    </reaction>
</comment>
<comment type="caution">
    <text evidence="14">The sequence shown here is derived from an EMBL/GenBank/DDBJ whole genome shotgun (WGS) entry which is preliminary data.</text>
</comment>
<keyword evidence="15" id="KW-1185">Reference proteome</keyword>
<evidence type="ECO:0000259" key="13">
    <source>
        <dbReference type="Pfam" id="PF00899"/>
    </source>
</evidence>
<evidence type="ECO:0000256" key="3">
    <source>
        <dbReference type="ARBA" id="ARBA00022741"/>
    </source>
</evidence>
<evidence type="ECO:0000256" key="1">
    <source>
        <dbReference type="ARBA" id="ARBA00009919"/>
    </source>
</evidence>
<dbReference type="InterPro" id="IPR000594">
    <property type="entry name" value="ThiF_NAD_FAD-bd"/>
</dbReference>
<dbReference type="EMBL" id="CATKSH010000031">
    <property type="protein sequence ID" value="CAI9122053.1"/>
    <property type="molecule type" value="Genomic_DNA"/>
</dbReference>
<dbReference type="CDD" id="cd00757">
    <property type="entry name" value="ThiF_MoeB_HesA_family"/>
    <property type="match status" value="1"/>
</dbReference>
<keyword evidence="14" id="KW-0548">Nucleotidyltransferase</keyword>
<evidence type="ECO:0000256" key="5">
    <source>
        <dbReference type="ARBA" id="ARBA00052218"/>
    </source>
</evidence>
<dbReference type="GO" id="GO:0008146">
    <property type="term" value="F:sulfotransferase activity"/>
    <property type="evidence" value="ECO:0007669"/>
    <property type="project" value="TreeGrafter"/>
</dbReference>
<comment type="subunit">
    <text evidence="7">Homodimer. Forms a stable heterotetrameric complex of 2 MoeB and 2 MoaD during adenylation of MoaD.</text>
</comment>
<dbReference type="SUPFAM" id="SSF69572">
    <property type="entry name" value="Activating enzymes of the ubiquitin-like proteins"/>
    <property type="match status" value="1"/>
</dbReference>
<evidence type="ECO:0000256" key="7">
    <source>
        <dbReference type="ARBA" id="ARBA00063809"/>
    </source>
</evidence>
<evidence type="ECO:0000256" key="9">
    <source>
        <dbReference type="ARBA" id="ARBA00073635"/>
    </source>
</evidence>
<evidence type="ECO:0000256" key="8">
    <source>
        <dbReference type="ARBA" id="ARBA00066884"/>
    </source>
</evidence>
<evidence type="ECO:0000256" key="2">
    <source>
        <dbReference type="ARBA" id="ARBA00022679"/>
    </source>
</evidence>
<dbReference type="GO" id="GO:0005829">
    <property type="term" value="C:cytosol"/>
    <property type="evidence" value="ECO:0007669"/>
    <property type="project" value="TreeGrafter"/>
</dbReference>
<protein>
    <recommendedName>
        <fullName evidence="9">Molybdopterin-synthase adenylyltransferase</fullName>
        <ecNumber evidence="8">2.7.7.80</ecNumber>
    </recommendedName>
    <alternativeName>
        <fullName evidence="12">MoaD protein adenylase</fullName>
    </alternativeName>
    <alternativeName>
        <fullName evidence="10">Molybdopterin-converting factor subunit 1 adenylase</fullName>
    </alternativeName>
    <alternativeName>
        <fullName evidence="11">Sulfur carrier protein MoaD adenylyltransferase</fullName>
    </alternativeName>
</protein>
<keyword evidence="3" id="KW-0547">Nucleotide-binding</keyword>
<dbReference type="Proteomes" id="UP001176960">
    <property type="component" value="Unassembled WGS sequence"/>
</dbReference>